<dbReference type="SUPFAM" id="SSF55811">
    <property type="entry name" value="Nudix"/>
    <property type="match status" value="1"/>
</dbReference>
<comment type="similarity">
    <text evidence="1 3">Belongs to the Nudix hydrolase family.</text>
</comment>
<protein>
    <submittedName>
        <fullName evidence="5">NUDIX hydrolase</fullName>
    </submittedName>
</protein>
<dbReference type="CDD" id="cd02883">
    <property type="entry name" value="NUDIX_Hydrolase"/>
    <property type="match status" value="1"/>
</dbReference>
<comment type="caution">
    <text evidence="5">The sequence shown here is derived from an EMBL/GenBank/DDBJ whole genome shotgun (WGS) entry which is preliminary data.</text>
</comment>
<dbReference type="AlphaFoldDB" id="A0A9X1XAT2"/>
<name>A0A9X1XAT2_9BACL</name>
<dbReference type="EMBL" id="JAIWJX010000002">
    <property type="protein sequence ID" value="MCK6256385.1"/>
    <property type="molecule type" value="Genomic_DNA"/>
</dbReference>
<dbReference type="GO" id="GO:0016787">
    <property type="term" value="F:hydrolase activity"/>
    <property type="evidence" value="ECO:0007669"/>
    <property type="project" value="UniProtKB-KW"/>
</dbReference>
<evidence type="ECO:0000256" key="2">
    <source>
        <dbReference type="ARBA" id="ARBA00022801"/>
    </source>
</evidence>
<evidence type="ECO:0000259" key="4">
    <source>
        <dbReference type="PROSITE" id="PS51462"/>
    </source>
</evidence>
<evidence type="ECO:0000313" key="5">
    <source>
        <dbReference type="EMBL" id="MCK6256385.1"/>
    </source>
</evidence>
<dbReference type="Proteomes" id="UP001139011">
    <property type="component" value="Unassembled WGS sequence"/>
</dbReference>
<evidence type="ECO:0000313" key="6">
    <source>
        <dbReference type="Proteomes" id="UP001139011"/>
    </source>
</evidence>
<dbReference type="InterPro" id="IPR000086">
    <property type="entry name" value="NUDIX_hydrolase_dom"/>
</dbReference>
<accession>A0A9X1XAT2</accession>
<organism evidence="5 6">
    <name type="scientific">Fictibacillus marinisediminis</name>
    <dbReference type="NCBI Taxonomy" id="2878389"/>
    <lineage>
        <taxon>Bacteria</taxon>
        <taxon>Bacillati</taxon>
        <taxon>Bacillota</taxon>
        <taxon>Bacilli</taxon>
        <taxon>Bacillales</taxon>
        <taxon>Fictibacillaceae</taxon>
        <taxon>Fictibacillus</taxon>
    </lineage>
</organism>
<feature type="domain" description="Nudix hydrolase" evidence="4">
    <location>
        <begin position="2"/>
        <end position="133"/>
    </location>
</feature>
<dbReference type="InterPro" id="IPR020476">
    <property type="entry name" value="Nudix_hydrolase"/>
</dbReference>
<dbReference type="InterPro" id="IPR020084">
    <property type="entry name" value="NUDIX_hydrolase_CS"/>
</dbReference>
<dbReference type="PROSITE" id="PS51462">
    <property type="entry name" value="NUDIX"/>
    <property type="match status" value="1"/>
</dbReference>
<keyword evidence="6" id="KW-1185">Reference proteome</keyword>
<dbReference type="Gene3D" id="3.90.79.10">
    <property type="entry name" value="Nucleoside Triphosphate Pyrophosphohydrolase"/>
    <property type="match status" value="1"/>
</dbReference>
<dbReference type="PRINTS" id="PR00502">
    <property type="entry name" value="NUDIXFAMILY"/>
</dbReference>
<dbReference type="PROSITE" id="PS00893">
    <property type="entry name" value="NUDIX_BOX"/>
    <property type="match status" value="1"/>
</dbReference>
<evidence type="ECO:0000256" key="3">
    <source>
        <dbReference type="RuleBase" id="RU003476"/>
    </source>
</evidence>
<dbReference type="PANTHER" id="PTHR43736:SF1">
    <property type="entry name" value="DIHYDRONEOPTERIN TRIPHOSPHATE DIPHOSPHATASE"/>
    <property type="match status" value="1"/>
</dbReference>
<keyword evidence="2 3" id="KW-0378">Hydrolase</keyword>
<dbReference type="PANTHER" id="PTHR43736">
    <property type="entry name" value="ADP-RIBOSE PYROPHOSPHATASE"/>
    <property type="match status" value="1"/>
</dbReference>
<sequence length="144" mass="16350">MKRVDVVYVLLWDERSDNIFMVKNRGDKGSYYTLPGGAVEEGETLEQAAVREVREETGLEVEVENVFGISEAFFEENGHHVIFFTFLGKITGGKIGTLCPDEIEEVAWMDYKEAEPYLYLPDGVKERIISNRSISYSLRGTVKS</sequence>
<dbReference type="InterPro" id="IPR015797">
    <property type="entry name" value="NUDIX_hydrolase-like_dom_sf"/>
</dbReference>
<reference evidence="5" key="1">
    <citation type="submission" date="2021-09" db="EMBL/GenBank/DDBJ databases">
        <title>Genome analysis of Fictibacillus sp. KIGAM418 isolated from marine sediment.</title>
        <authorList>
            <person name="Seo M.-J."/>
            <person name="Cho E.-S."/>
            <person name="Hwang C.Y."/>
        </authorList>
    </citation>
    <scope>NUCLEOTIDE SEQUENCE</scope>
    <source>
        <strain evidence="5">KIGAM418</strain>
    </source>
</reference>
<gene>
    <name evidence="5" type="ORF">LCY76_07225</name>
</gene>
<dbReference type="Pfam" id="PF00293">
    <property type="entry name" value="NUDIX"/>
    <property type="match status" value="1"/>
</dbReference>
<evidence type="ECO:0000256" key="1">
    <source>
        <dbReference type="ARBA" id="ARBA00005582"/>
    </source>
</evidence>
<dbReference type="RefSeq" id="WP_248252070.1">
    <property type="nucleotide sequence ID" value="NZ_JAIWJX010000002.1"/>
</dbReference>
<proteinExistence type="inferred from homology"/>